<dbReference type="PIRSF" id="PIRSF002869">
    <property type="entry name" value="MviN"/>
    <property type="match status" value="1"/>
</dbReference>
<dbReference type="PRINTS" id="PR01806">
    <property type="entry name" value="VIRFACTRMVIN"/>
</dbReference>
<feature type="transmembrane region" description="Helical" evidence="8">
    <location>
        <begin position="166"/>
        <end position="188"/>
    </location>
</feature>
<dbReference type="GO" id="GO:0009252">
    <property type="term" value="P:peptidoglycan biosynthetic process"/>
    <property type="evidence" value="ECO:0007669"/>
    <property type="project" value="UniProtKB-UniRule"/>
</dbReference>
<dbReference type="PANTHER" id="PTHR47019">
    <property type="entry name" value="LIPID II FLIPPASE MURJ"/>
    <property type="match status" value="1"/>
</dbReference>
<evidence type="ECO:0000256" key="9">
    <source>
        <dbReference type="PIRNR" id="PIRNR002869"/>
    </source>
</evidence>
<evidence type="ECO:0000256" key="2">
    <source>
        <dbReference type="ARBA" id="ARBA00022475"/>
    </source>
</evidence>
<feature type="transmembrane region" description="Helical" evidence="8">
    <location>
        <begin position="94"/>
        <end position="118"/>
    </location>
</feature>
<evidence type="ECO:0000256" key="4">
    <source>
        <dbReference type="ARBA" id="ARBA00022960"/>
    </source>
</evidence>
<dbReference type="CDD" id="cd13123">
    <property type="entry name" value="MATE_MurJ_like"/>
    <property type="match status" value="1"/>
</dbReference>
<dbReference type="GO" id="GO:0008360">
    <property type="term" value="P:regulation of cell shape"/>
    <property type="evidence" value="ECO:0007669"/>
    <property type="project" value="UniProtKB-UniRule"/>
</dbReference>
<keyword evidence="6 8" id="KW-1133">Transmembrane helix</keyword>
<dbReference type="GO" id="GO:0015648">
    <property type="term" value="F:lipid-linked peptidoglycan transporter activity"/>
    <property type="evidence" value="ECO:0007669"/>
    <property type="project" value="UniProtKB-UniRule"/>
</dbReference>
<dbReference type="Pfam" id="PF03023">
    <property type="entry name" value="MurJ"/>
    <property type="match status" value="1"/>
</dbReference>
<dbReference type="UniPathway" id="UPA00219"/>
<dbReference type="HAMAP" id="MF_02078">
    <property type="entry name" value="MurJ_MviN"/>
    <property type="match status" value="1"/>
</dbReference>
<dbReference type="InterPro" id="IPR004268">
    <property type="entry name" value="MurJ"/>
</dbReference>
<evidence type="ECO:0000256" key="5">
    <source>
        <dbReference type="ARBA" id="ARBA00022984"/>
    </source>
</evidence>
<dbReference type="PANTHER" id="PTHR47019:SF1">
    <property type="entry name" value="LIPID II FLIPPASE MURJ"/>
    <property type="match status" value="1"/>
</dbReference>
<dbReference type="AlphaFoldDB" id="A0A1F6M9Y8"/>
<proteinExistence type="inferred from homology"/>
<keyword evidence="3 8" id="KW-0812">Transmembrane</keyword>
<gene>
    <name evidence="8" type="primary">murJ</name>
    <name evidence="10" type="ORF">A3D53_03380</name>
</gene>
<feature type="transmembrane region" description="Helical" evidence="8">
    <location>
        <begin position="351"/>
        <end position="378"/>
    </location>
</feature>
<keyword evidence="8 9" id="KW-0813">Transport</keyword>
<evidence type="ECO:0000256" key="3">
    <source>
        <dbReference type="ARBA" id="ARBA00022692"/>
    </source>
</evidence>
<comment type="subcellular location">
    <subcellularLocation>
        <location evidence="1 8">Cell membrane</location>
        <topology evidence="1 8">Multi-pass membrane protein</topology>
    </subcellularLocation>
</comment>
<dbReference type="GO" id="GO:0005886">
    <property type="term" value="C:plasma membrane"/>
    <property type="evidence" value="ECO:0007669"/>
    <property type="project" value="UniProtKB-SubCell"/>
</dbReference>
<evidence type="ECO:0000256" key="6">
    <source>
        <dbReference type="ARBA" id="ARBA00022989"/>
    </source>
</evidence>
<dbReference type="NCBIfam" id="TIGR01695">
    <property type="entry name" value="murJ_mviN"/>
    <property type="match status" value="1"/>
</dbReference>
<comment type="function">
    <text evidence="8 9">Involved in peptidoglycan biosynthesis. Transports lipid-linked peptidoglycan precursors from the inner to the outer leaflet of the cytoplasmic membrane.</text>
</comment>
<feature type="transmembrane region" description="Helical" evidence="8">
    <location>
        <begin position="390"/>
        <end position="409"/>
    </location>
</feature>
<keyword evidence="4 8" id="KW-0133">Cell shape</keyword>
<accession>A0A1F6M9Y8</accession>
<evidence type="ECO:0000256" key="1">
    <source>
        <dbReference type="ARBA" id="ARBA00004651"/>
    </source>
</evidence>
<feature type="transmembrane region" description="Helical" evidence="8">
    <location>
        <begin position="252"/>
        <end position="274"/>
    </location>
</feature>
<comment type="caution">
    <text evidence="10">The sequence shown here is derived from an EMBL/GenBank/DDBJ whole genome shotgun (WGS) entry which is preliminary data.</text>
</comment>
<dbReference type="InterPro" id="IPR051050">
    <property type="entry name" value="Lipid_II_flippase_MurJ/MviN"/>
</dbReference>
<keyword evidence="5 8" id="KW-0573">Peptidoglycan synthesis</keyword>
<comment type="similarity">
    <text evidence="8 9">Belongs to the MurJ/MviN family.</text>
</comment>
<dbReference type="Proteomes" id="UP000176413">
    <property type="component" value="Unassembled WGS sequence"/>
</dbReference>
<comment type="pathway">
    <text evidence="8">Cell wall biogenesis; peptidoglycan biosynthesis.</text>
</comment>
<dbReference type="EMBL" id="MFQA01000042">
    <property type="protein sequence ID" value="OGH68435.1"/>
    <property type="molecule type" value="Genomic_DNA"/>
</dbReference>
<keyword evidence="8 9" id="KW-0961">Cell wall biogenesis/degradation</keyword>
<dbReference type="GO" id="GO:0034204">
    <property type="term" value="P:lipid translocation"/>
    <property type="evidence" value="ECO:0007669"/>
    <property type="project" value="TreeGrafter"/>
</dbReference>
<name>A0A1F6M9Y8_9BACT</name>
<feature type="transmembrane region" description="Helical" evidence="8">
    <location>
        <begin position="194"/>
        <end position="216"/>
    </location>
</feature>
<evidence type="ECO:0000256" key="7">
    <source>
        <dbReference type="ARBA" id="ARBA00023136"/>
    </source>
</evidence>
<feature type="transmembrane region" description="Helical" evidence="8">
    <location>
        <begin position="280"/>
        <end position="299"/>
    </location>
</feature>
<keyword evidence="7 8" id="KW-0472">Membrane</keyword>
<protein>
    <recommendedName>
        <fullName evidence="8">Probable lipid II flippase MurJ</fullName>
    </recommendedName>
</protein>
<feature type="transmembrane region" description="Helical" evidence="8">
    <location>
        <begin position="448"/>
        <end position="469"/>
    </location>
</feature>
<feature type="transmembrane region" description="Helical" evidence="8">
    <location>
        <begin position="138"/>
        <end position="159"/>
    </location>
</feature>
<evidence type="ECO:0000313" key="10">
    <source>
        <dbReference type="EMBL" id="OGH68435.1"/>
    </source>
</evidence>
<feature type="transmembrane region" description="Helical" evidence="8">
    <location>
        <begin position="320"/>
        <end position="339"/>
    </location>
</feature>
<evidence type="ECO:0000313" key="11">
    <source>
        <dbReference type="Proteomes" id="UP000176413"/>
    </source>
</evidence>
<dbReference type="GO" id="GO:0071555">
    <property type="term" value="P:cell wall organization"/>
    <property type="evidence" value="ECO:0007669"/>
    <property type="project" value="UniProtKB-UniRule"/>
</dbReference>
<sequence length="538" mass="58408">MIQKFFTSESKTVTGAALLISLATLASRVVGIARDRVFAHTFGAGPVLDAYYAAFKIPDLVYNLLIVGALTAGFIPTFTRLLTQNSSRENAWKLTNNVINIIGFLIGVCSILGAIFASRLTTIIFPGFGTSSHELASQMTRVIFISPFILGISMVMGGILQSLRQFLLYSLAPVFYNLGIIIGAIILVPRVGPIGLAWGVVLGALLHLMVQTMGAISNGYRWRWSFRLTDPDTRQIGKLMIPRTLGLGLTQLNLIIMTSFATLLTTGSVAVYNFANNLQAVPTGIISIPFALAVFPLLASLDAKGDKETFIEKLHYTVRTILFLITPLAVIMLLLRAQIVRVVLGSGAFDWGATIATANTLAFFALGLFGQALIPLFARAFYARSNTKTPFIIGVVAELITLGAAYWLMQKYGVAGLALGGSIGVSINALLLAIYLRRDLGRLHGQETLFFINKIALSALVMGLTVQLLKTPLGLLLNLRYFWGILLHGLIAGSIGCVVYILMLRLLKVKEAGEFISGFRKQWLKFSPVKEGIDEAEL</sequence>
<organism evidence="10 11">
    <name type="scientific">Candidatus Magasanikbacteria bacterium RIFCSPHIGHO2_02_FULL_45_10</name>
    <dbReference type="NCBI Taxonomy" id="1798679"/>
    <lineage>
        <taxon>Bacteria</taxon>
        <taxon>Candidatus Magasanikiibacteriota</taxon>
    </lineage>
</organism>
<keyword evidence="2 8" id="KW-1003">Cell membrane</keyword>
<reference evidence="10 11" key="1">
    <citation type="journal article" date="2016" name="Nat. Commun.">
        <title>Thousands of microbial genomes shed light on interconnected biogeochemical processes in an aquifer system.</title>
        <authorList>
            <person name="Anantharaman K."/>
            <person name="Brown C.T."/>
            <person name="Hug L.A."/>
            <person name="Sharon I."/>
            <person name="Castelle C.J."/>
            <person name="Probst A.J."/>
            <person name="Thomas B.C."/>
            <person name="Singh A."/>
            <person name="Wilkins M.J."/>
            <person name="Karaoz U."/>
            <person name="Brodie E.L."/>
            <person name="Williams K.H."/>
            <person name="Hubbard S.S."/>
            <person name="Banfield J.F."/>
        </authorList>
    </citation>
    <scope>NUCLEOTIDE SEQUENCE [LARGE SCALE GENOMIC DNA]</scope>
</reference>
<feature type="transmembrane region" description="Helical" evidence="8">
    <location>
        <begin position="415"/>
        <end position="436"/>
    </location>
</feature>
<feature type="transmembrane region" description="Helical" evidence="8">
    <location>
        <begin position="60"/>
        <end position="82"/>
    </location>
</feature>
<feature type="transmembrane region" description="Helical" evidence="8">
    <location>
        <begin position="481"/>
        <end position="502"/>
    </location>
</feature>
<evidence type="ECO:0000256" key="8">
    <source>
        <dbReference type="HAMAP-Rule" id="MF_02078"/>
    </source>
</evidence>